<accession>A0A4V6X8E9</accession>
<dbReference type="EMBL" id="JACYNN010000056">
    <property type="protein sequence ID" value="MBD8109398.1"/>
    <property type="molecule type" value="Genomic_DNA"/>
</dbReference>
<evidence type="ECO:0000313" key="2">
    <source>
        <dbReference type="EMBL" id="TKJ82857.1"/>
    </source>
</evidence>
<keyword evidence="4" id="KW-1185">Reference proteome</keyword>
<dbReference type="AlphaFoldDB" id="A0A4V6X8E9"/>
<dbReference type="Proteomes" id="UP000306393">
    <property type="component" value="Unassembled WGS sequence"/>
</dbReference>
<reference evidence="2 3" key="1">
    <citation type="journal article" date="2019" name="Sci. Rep.">
        <title>Differences in resource use lead to coexistence of seed-transmitted microbial populations.</title>
        <authorList>
            <person name="Torres-Cortes G."/>
            <person name="Garcia B.J."/>
            <person name="Compant S."/>
            <person name="Rezki S."/>
            <person name="Jones P."/>
            <person name="Preveaux A."/>
            <person name="Briand M."/>
            <person name="Roulet A."/>
            <person name="Bouchez O."/>
            <person name="Jacobson D."/>
            <person name="Barret M."/>
        </authorList>
    </citation>
    <scope>NUCLEOTIDE SEQUENCE [LARGE SCALE GENOMIC DNA]</scope>
    <source>
        <strain evidence="2 3">CFBP13511</strain>
    </source>
</reference>
<dbReference type="RefSeq" id="WP_122460079.1">
    <property type="nucleotide sequence ID" value="NZ_JACYMQ010000024.1"/>
</dbReference>
<reference evidence="1 4" key="2">
    <citation type="journal article" date="2020" name="FEMS Microbiol. Ecol.">
        <title>Temporal dynamics of bacterial communities during seed development and maturation.</title>
        <authorList>
            <person name="Chesneau G."/>
            <person name="Torres-Cortes G."/>
            <person name="Briand M."/>
            <person name="Darrasse A."/>
            <person name="Preveaux A."/>
            <person name="Marais C."/>
            <person name="Jacques M.A."/>
            <person name="Shade A."/>
            <person name="Barret M."/>
        </authorList>
    </citation>
    <scope>NUCLEOTIDE SEQUENCE [LARGE SCALE GENOMIC DNA]</scope>
    <source>
        <strain evidence="1 4">CFBP13732</strain>
    </source>
</reference>
<dbReference type="OrthoDB" id="6914428at2"/>
<name>A0A4V6X8E9_9GAMM</name>
<evidence type="ECO:0008006" key="5">
    <source>
        <dbReference type="Google" id="ProtNLM"/>
    </source>
</evidence>
<dbReference type="EMBL" id="QGAC01000047">
    <property type="protein sequence ID" value="TKJ82857.1"/>
    <property type="molecule type" value="Genomic_DNA"/>
</dbReference>
<comment type="caution">
    <text evidence="2">The sequence shown here is derived from an EMBL/GenBank/DDBJ whole genome shotgun (WGS) entry which is preliminary data.</text>
</comment>
<organism evidence="2 3">
    <name type="scientific">Erwinia persicina</name>
    <dbReference type="NCBI Taxonomy" id="55211"/>
    <lineage>
        <taxon>Bacteria</taxon>
        <taxon>Pseudomonadati</taxon>
        <taxon>Pseudomonadota</taxon>
        <taxon>Gammaproteobacteria</taxon>
        <taxon>Enterobacterales</taxon>
        <taxon>Erwiniaceae</taxon>
        <taxon>Erwinia</taxon>
    </lineage>
</organism>
<evidence type="ECO:0000313" key="4">
    <source>
        <dbReference type="Proteomes" id="UP000661012"/>
    </source>
</evidence>
<evidence type="ECO:0000313" key="1">
    <source>
        <dbReference type="EMBL" id="MBD8109398.1"/>
    </source>
</evidence>
<evidence type="ECO:0000313" key="3">
    <source>
        <dbReference type="Proteomes" id="UP000306393"/>
    </source>
</evidence>
<dbReference type="Proteomes" id="UP000661012">
    <property type="component" value="Unassembled WGS sequence"/>
</dbReference>
<protein>
    <recommendedName>
        <fullName evidence="5">N-acetyltransferase</fullName>
    </recommendedName>
</protein>
<proteinExistence type="predicted"/>
<sequence>MATLQEHRQKRAQALALAILTIDDNFGHVLPVNLIRLDKIVPDDWAIVHPAWRQHPDRAFLGIDFNWLARRVQNRDKIDVGIWCGDELCGLLFARVSRRRINVTLRYLESNPFPNPLSGYLLPVGMIVAESFAEAYGAQTVMVSQPDRALVPLYRSQGYKLSAADENREKRGCKIRAKVLVKRMDG</sequence>
<gene>
    <name evidence="2" type="ORF">EpCFBP13511_23590</name>
    <name evidence="1" type="ORF">IFT93_23880</name>
</gene>